<keyword evidence="7" id="KW-0479">Metal-binding</keyword>
<dbReference type="SUPFAM" id="SSF142754">
    <property type="entry name" value="NadA-like"/>
    <property type="match status" value="1"/>
</dbReference>
<keyword evidence="8" id="KW-0408">Iron</keyword>
<dbReference type="UniPathway" id="UPA00253">
    <property type="reaction ID" value="UER00327"/>
</dbReference>
<dbReference type="GO" id="GO:0051539">
    <property type="term" value="F:4 iron, 4 sulfur cluster binding"/>
    <property type="evidence" value="ECO:0007669"/>
    <property type="project" value="UniProtKB-KW"/>
</dbReference>
<evidence type="ECO:0000256" key="4">
    <source>
        <dbReference type="ARBA" id="ARBA00022485"/>
    </source>
</evidence>
<evidence type="ECO:0000256" key="9">
    <source>
        <dbReference type="ARBA" id="ARBA00023014"/>
    </source>
</evidence>
<dbReference type="InterPro" id="IPR003473">
    <property type="entry name" value="NadA"/>
</dbReference>
<dbReference type="Pfam" id="PF02445">
    <property type="entry name" value="NadA"/>
    <property type="match status" value="1"/>
</dbReference>
<sequence length="361" mass="40352">MTMEMPGVPQKKGIITPKIYSEADIESEAERLNNVIQQKERWDIEICKTIAPLTLEINNLKKEKDVFIIAHSYQTPDIIYGVADEVSDSYSLSKAARDAPQQTILFSSVRFMAETAKIVSPHKTVLHPSPEAGCSLSDGINGQDVRNLKHKYPGIPVACYINTTAEVKAECDVCVTSSNYLSICEKLPGNKLIFVPDKFMGKHLQESLKGKKEVIVYDGECEVHAVFTGEKIRSWRERMNQQGIELTVLSHPECDADVLEESDIIGSSESLIKNALELSANGKKDIMLITECGTAERIMAESENELNLIGACVMCRHMKKTQLEDILQALKNPKPEQIIQIDQDIINKARVSLDEMFRLAE</sequence>
<keyword evidence="4" id="KW-0004">4Fe-4S</keyword>
<reference evidence="10" key="1">
    <citation type="submission" date="2014-11" db="EMBL/GenBank/DDBJ databases">
        <authorList>
            <person name="Zhu J."/>
            <person name="Qi W."/>
            <person name="Song R."/>
        </authorList>
    </citation>
    <scope>NUCLEOTIDE SEQUENCE</scope>
</reference>
<dbReference type="InterPro" id="IPR036094">
    <property type="entry name" value="NadA_sf"/>
</dbReference>
<proteinExistence type="predicted"/>
<dbReference type="AlphaFoldDB" id="A0A1B1TF02"/>
<organism evidence="10">
    <name type="scientific">uncultured Poseidoniia archaeon</name>
    <dbReference type="NCBI Taxonomy" id="1697135"/>
    <lineage>
        <taxon>Archaea</taxon>
        <taxon>Methanobacteriati</taxon>
        <taxon>Thermoplasmatota</taxon>
        <taxon>Candidatus Poseidoniia</taxon>
        <taxon>environmental samples</taxon>
    </lineage>
</organism>
<comment type="cofactor">
    <cofactor evidence="1">
        <name>[4Fe-4S] cluster</name>
        <dbReference type="ChEBI" id="CHEBI:49883"/>
    </cofactor>
</comment>
<dbReference type="EMBL" id="KP211910">
    <property type="protein sequence ID" value="ANV80867.1"/>
    <property type="molecule type" value="Genomic_DNA"/>
</dbReference>
<keyword evidence="9" id="KW-0411">Iron-sulfur</keyword>
<evidence type="ECO:0000256" key="1">
    <source>
        <dbReference type="ARBA" id="ARBA00001966"/>
    </source>
</evidence>
<dbReference type="GO" id="GO:0034628">
    <property type="term" value="P:'de novo' NAD+ biosynthetic process from L-aspartate"/>
    <property type="evidence" value="ECO:0007669"/>
    <property type="project" value="TreeGrafter"/>
</dbReference>
<dbReference type="GO" id="GO:0046872">
    <property type="term" value="F:metal ion binding"/>
    <property type="evidence" value="ECO:0007669"/>
    <property type="project" value="UniProtKB-KW"/>
</dbReference>
<dbReference type="GO" id="GO:0008987">
    <property type="term" value="F:quinolinate synthetase A activity"/>
    <property type="evidence" value="ECO:0007669"/>
    <property type="project" value="InterPro"/>
</dbReference>
<evidence type="ECO:0000256" key="8">
    <source>
        <dbReference type="ARBA" id="ARBA00023004"/>
    </source>
</evidence>
<evidence type="ECO:0000256" key="3">
    <source>
        <dbReference type="ARBA" id="ARBA00012669"/>
    </source>
</evidence>
<keyword evidence="5" id="KW-0662">Pyridine nucleotide biosynthesis</keyword>
<evidence type="ECO:0000313" key="10">
    <source>
        <dbReference type="EMBL" id="ANV80867.1"/>
    </source>
</evidence>
<dbReference type="PANTHER" id="PTHR30573:SF0">
    <property type="entry name" value="QUINOLINATE SYNTHASE, CHLOROPLASTIC"/>
    <property type="match status" value="1"/>
</dbReference>
<accession>A0A1B1TF02</accession>
<dbReference type="GO" id="GO:0005829">
    <property type="term" value="C:cytosol"/>
    <property type="evidence" value="ECO:0007669"/>
    <property type="project" value="TreeGrafter"/>
</dbReference>
<comment type="pathway">
    <text evidence="2">Cofactor biosynthesis; NAD(+) biosynthesis; quinolinate from iminoaspartate: step 1/1.</text>
</comment>
<evidence type="ECO:0000256" key="5">
    <source>
        <dbReference type="ARBA" id="ARBA00022642"/>
    </source>
</evidence>
<evidence type="ECO:0000256" key="7">
    <source>
        <dbReference type="ARBA" id="ARBA00022723"/>
    </source>
</evidence>
<reference evidence="10" key="2">
    <citation type="journal article" date="2015" name="ISME J.">
        <title>A new class of marine Euryarchaeota group II from the Mediterranean deep chlorophyll maximum.</title>
        <authorList>
            <person name="Martin-Cuadrado A.B."/>
            <person name="Garcia-Heredia I."/>
            <person name="Molto A.G."/>
            <person name="Lopez-Ubeda R."/>
            <person name="Kimes N."/>
            <person name="Lopez-Garcia P."/>
            <person name="Moreira D."/>
            <person name="Rodriguez-Valera F."/>
        </authorList>
    </citation>
    <scope>NUCLEOTIDE SEQUENCE</scope>
</reference>
<dbReference type="PANTHER" id="PTHR30573">
    <property type="entry name" value="QUINOLINATE SYNTHETASE A"/>
    <property type="match status" value="1"/>
</dbReference>
<keyword evidence="6" id="KW-0808">Transferase</keyword>
<protein>
    <recommendedName>
        <fullName evidence="3">quinolinate synthase</fullName>
        <ecNumber evidence="3">2.5.1.72</ecNumber>
    </recommendedName>
</protein>
<dbReference type="EC" id="2.5.1.72" evidence="3"/>
<dbReference type="Gene3D" id="3.40.50.10800">
    <property type="entry name" value="NadA-like"/>
    <property type="match status" value="3"/>
</dbReference>
<evidence type="ECO:0000256" key="2">
    <source>
        <dbReference type="ARBA" id="ARBA00005065"/>
    </source>
</evidence>
<name>A0A1B1TF02_9ARCH</name>
<evidence type="ECO:0000256" key="6">
    <source>
        <dbReference type="ARBA" id="ARBA00022679"/>
    </source>
</evidence>